<dbReference type="RefSeq" id="WP_026800806.1">
    <property type="nucleotide sequence ID" value="NZ_AULI01000010.1"/>
</dbReference>
<keyword evidence="3" id="KW-1185">Reference proteome</keyword>
<dbReference type="STRING" id="1385510.GCA_000425205_02471"/>
<dbReference type="InterPro" id="IPR007403">
    <property type="entry name" value="DUF456"/>
</dbReference>
<dbReference type="PANTHER" id="PTHR39165:SF1">
    <property type="entry name" value="DUF456 DOMAIN-CONTAINING PROTEIN"/>
    <property type="match status" value="1"/>
</dbReference>
<keyword evidence="1" id="KW-0812">Transmembrane</keyword>
<sequence>MELLFWVLIVASFIVSYVGLIFPILPSPLFLWGSILLYHFGINSSNLSVWFWITAIVLTLILFVADIIVNSKMVKQYGGSKWGERVAAIGVIIGSFVIPPFGVIILPFLFVFIVEMVQEQDLQQAWRASVGALLGFLGGTLAKFIIQTLIILLFVGAVVFSFI</sequence>
<evidence type="ECO:0000313" key="2">
    <source>
        <dbReference type="EMBL" id="KGX91338.1"/>
    </source>
</evidence>
<feature type="transmembrane region" description="Helical" evidence="1">
    <location>
        <begin position="89"/>
        <end position="113"/>
    </location>
</feature>
<keyword evidence="1" id="KW-1133">Transmembrane helix</keyword>
<evidence type="ECO:0000313" key="3">
    <source>
        <dbReference type="Proteomes" id="UP000030528"/>
    </source>
</evidence>
<dbReference type="OrthoDB" id="9808460at2"/>
<reference evidence="2 3" key="1">
    <citation type="submission" date="2013-08" db="EMBL/GenBank/DDBJ databases">
        <authorList>
            <person name="Huang J."/>
            <person name="Wang G."/>
        </authorList>
    </citation>
    <scope>NUCLEOTIDE SEQUENCE [LARGE SCALE GENOMIC DNA]</scope>
    <source>
        <strain evidence="2 3">JSM 076056</strain>
    </source>
</reference>
<protein>
    <submittedName>
        <fullName evidence="2">Membrane protein</fullName>
    </submittedName>
</protein>
<feature type="transmembrane region" description="Helical" evidence="1">
    <location>
        <begin position="49"/>
        <end position="69"/>
    </location>
</feature>
<accession>A0A0A5GJE2</accession>
<feature type="transmembrane region" description="Helical" evidence="1">
    <location>
        <begin position="133"/>
        <end position="160"/>
    </location>
</feature>
<dbReference type="EMBL" id="AVPE01000010">
    <property type="protein sequence ID" value="KGX91338.1"/>
    <property type="molecule type" value="Genomic_DNA"/>
</dbReference>
<comment type="caution">
    <text evidence="2">The sequence shown here is derived from an EMBL/GenBank/DDBJ whole genome shotgun (WGS) entry which is preliminary data.</text>
</comment>
<dbReference type="PANTHER" id="PTHR39165">
    <property type="entry name" value="IG HYPOTHETICAL 17883"/>
    <property type="match status" value="1"/>
</dbReference>
<dbReference type="Proteomes" id="UP000030528">
    <property type="component" value="Unassembled WGS sequence"/>
</dbReference>
<dbReference type="AlphaFoldDB" id="A0A0A5GJE2"/>
<feature type="transmembrane region" description="Helical" evidence="1">
    <location>
        <begin position="5"/>
        <end position="29"/>
    </location>
</feature>
<name>A0A0A5GJE2_9BACI</name>
<gene>
    <name evidence="2" type="ORF">N781_04545</name>
</gene>
<proteinExistence type="predicted"/>
<keyword evidence="1" id="KW-0472">Membrane</keyword>
<organism evidence="2 3">
    <name type="scientific">Pontibacillus halophilus JSM 076056 = DSM 19796</name>
    <dbReference type="NCBI Taxonomy" id="1385510"/>
    <lineage>
        <taxon>Bacteria</taxon>
        <taxon>Bacillati</taxon>
        <taxon>Bacillota</taxon>
        <taxon>Bacilli</taxon>
        <taxon>Bacillales</taxon>
        <taxon>Bacillaceae</taxon>
        <taxon>Pontibacillus</taxon>
    </lineage>
</organism>
<dbReference type="eggNOG" id="COG2839">
    <property type="taxonomic scope" value="Bacteria"/>
</dbReference>
<evidence type="ECO:0000256" key="1">
    <source>
        <dbReference type="SAM" id="Phobius"/>
    </source>
</evidence>
<dbReference type="Pfam" id="PF04306">
    <property type="entry name" value="DUF456"/>
    <property type="match status" value="1"/>
</dbReference>